<dbReference type="Pfam" id="PF01327">
    <property type="entry name" value="Pep_deformylase"/>
    <property type="match status" value="1"/>
</dbReference>
<dbReference type="OrthoDB" id="5493262at2"/>
<dbReference type="SUPFAM" id="SSF56420">
    <property type="entry name" value="Peptide deformylase"/>
    <property type="match status" value="1"/>
</dbReference>
<dbReference type="EMBL" id="JPLY01000002">
    <property type="protein sequence ID" value="KFC22700.1"/>
    <property type="molecule type" value="Genomic_DNA"/>
</dbReference>
<evidence type="ECO:0000256" key="4">
    <source>
        <dbReference type="HAMAP-Rule" id="MF_00163"/>
    </source>
</evidence>
<dbReference type="PANTHER" id="PTHR10458">
    <property type="entry name" value="PEPTIDE DEFORMYLASE"/>
    <property type="match status" value="1"/>
</dbReference>
<evidence type="ECO:0000313" key="5">
    <source>
        <dbReference type="EMBL" id="KFC22700.1"/>
    </source>
</evidence>
<dbReference type="PRINTS" id="PR01576">
    <property type="entry name" value="PDEFORMYLASE"/>
</dbReference>
<evidence type="ECO:0000256" key="1">
    <source>
        <dbReference type="ARBA" id="ARBA00010759"/>
    </source>
</evidence>
<feature type="active site" evidence="4">
    <location>
        <position position="175"/>
    </location>
</feature>
<comment type="caution">
    <text evidence="5">The sequence shown here is derived from an EMBL/GenBank/DDBJ whole genome shotgun (WGS) entry which is preliminary data.</text>
</comment>
<keyword evidence="3" id="KW-0378">Hydrolase</keyword>
<dbReference type="RefSeq" id="WP_051879886.1">
    <property type="nucleotide sequence ID" value="NZ_FOFI01000004.1"/>
</dbReference>
<name>A0A085BJQ5_9FLAO</name>
<dbReference type="AlphaFoldDB" id="A0A085BJQ5"/>
<keyword evidence="2" id="KW-0479">Metal-binding</keyword>
<comment type="caution">
    <text evidence="4">Lacks conserved residue(s) required for the propagation of feature annotation.</text>
</comment>
<protein>
    <recommendedName>
        <fullName evidence="4">Peptide deformylase-like</fullName>
    </recommendedName>
    <alternativeName>
        <fullName evidence="4">Polypeptide deformylase-like</fullName>
    </alternativeName>
</protein>
<proteinExistence type="inferred from homology"/>
<evidence type="ECO:0000256" key="2">
    <source>
        <dbReference type="ARBA" id="ARBA00022723"/>
    </source>
</evidence>
<dbReference type="PIRSF" id="PIRSF004749">
    <property type="entry name" value="Pep_def"/>
    <property type="match status" value="1"/>
</dbReference>
<dbReference type="InterPro" id="IPR023635">
    <property type="entry name" value="Peptide_deformylase"/>
</dbReference>
<sequence>MRNFTVLILLFVGTLVFSQKFSKEEKELILAGDIKTALPIYQTDQEDQHKVLLNQSEEISPKAKNLPILIERMRLALAATGGGVGIAAPQVGINRRVVLVQRFDKPNAPVEYFINPKITWWSELLNKGPEGDLSIETFRGDFYRSYSIRLEYFDLENKKHDEMVEGFTAVIFQHEIDHLFGVLISDKLEKERNESYKTLQFYKKSSSTTR</sequence>
<evidence type="ECO:0000256" key="3">
    <source>
        <dbReference type="ARBA" id="ARBA00022801"/>
    </source>
</evidence>
<dbReference type="Gene3D" id="3.90.45.10">
    <property type="entry name" value="Peptide deformylase"/>
    <property type="match status" value="1"/>
</dbReference>
<dbReference type="CDD" id="cd00487">
    <property type="entry name" value="Pep_deformylase"/>
    <property type="match status" value="1"/>
</dbReference>
<dbReference type="eggNOG" id="COG0242">
    <property type="taxonomic scope" value="Bacteria"/>
</dbReference>
<organism evidence="5 6">
    <name type="scientific">Epilithonimonas lactis</name>
    <dbReference type="NCBI Taxonomy" id="421072"/>
    <lineage>
        <taxon>Bacteria</taxon>
        <taxon>Pseudomonadati</taxon>
        <taxon>Bacteroidota</taxon>
        <taxon>Flavobacteriia</taxon>
        <taxon>Flavobacteriales</taxon>
        <taxon>Weeksellaceae</taxon>
        <taxon>Chryseobacterium group</taxon>
        <taxon>Epilithonimonas</taxon>
    </lineage>
</organism>
<gene>
    <name evidence="5" type="ORF">IO89_06510</name>
</gene>
<evidence type="ECO:0000313" key="6">
    <source>
        <dbReference type="Proteomes" id="UP000028623"/>
    </source>
</evidence>
<dbReference type="HAMAP" id="MF_00163">
    <property type="entry name" value="Pep_deformylase"/>
    <property type="match status" value="1"/>
</dbReference>
<reference evidence="5 6" key="1">
    <citation type="submission" date="2014-07" db="EMBL/GenBank/DDBJ databases">
        <title>Epilithonimonas lactis LMG 22401 Genome.</title>
        <authorList>
            <person name="Pipes S.E."/>
            <person name="Stropko S.J."/>
        </authorList>
    </citation>
    <scope>NUCLEOTIDE SEQUENCE [LARGE SCALE GENOMIC DNA]</scope>
    <source>
        <strain evidence="5 6">LMG 24401</strain>
    </source>
</reference>
<keyword evidence="6" id="KW-1185">Reference proteome</keyword>
<dbReference type="GO" id="GO:0046872">
    <property type="term" value="F:metal ion binding"/>
    <property type="evidence" value="ECO:0007669"/>
    <property type="project" value="UniProtKB-KW"/>
</dbReference>
<dbReference type="InterPro" id="IPR036821">
    <property type="entry name" value="Peptide_deformylase_sf"/>
</dbReference>
<comment type="similarity">
    <text evidence="1 4">Belongs to the polypeptide deformylase family.</text>
</comment>
<accession>A0A085BJQ5</accession>
<dbReference type="GO" id="GO:0042586">
    <property type="term" value="F:peptide deformylase activity"/>
    <property type="evidence" value="ECO:0007669"/>
    <property type="project" value="InterPro"/>
</dbReference>
<dbReference type="Proteomes" id="UP000028623">
    <property type="component" value="Unassembled WGS sequence"/>
</dbReference>
<dbReference type="STRING" id="421072.SAMN04488097_3217"/>
<dbReference type="PANTHER" id="PTHR10458:SF22">
    <property type="entry name" value="PEPTIDE DEFORMYLASE"/>
    <property type="match status" value="1"/>
</dbReference>